<keyword evidence="8" id="KW-0547">Nucleotide-binding</keyword>
<dbReference type="SUPFAM" id="SSF47384">
    <property type="entry name" value="Homodimeric domain of signal transducing histidine kinase"/>
    <property type="match status" value="1"/>
</dbReference>
<dbReference type="Pfam" id="PF02518">
    <property type="entry name" value="HATPase_c"/>
    <property type="match status" value="1"/>
</dbReference>
<evidence type="ECO:0000313" key="20">
    <source>
        <dbReference type="EMBL" id="TWB44423.1"/>
    </source>
</evidence>
<dbReference type="PANTHER" id="PTHR45339">
    <property type="entry name" value="HYBRID SIGNAL TRANSDUCTION HISTIDINE KINASE J"/>
    <property type="match status" value="1"/>
</dbReference>
<dbReference type="EC" id="2.7.13.3" evidence="3"/>
<dbReference type="Gene3D" id="1.10.287.130">
    <property type="match status" value="1"/>
</dbReference>
<name>A0A560HDF0_9PROT</name>
<keyword evidence="12" id="KW-0902">Two-component regulatory system</keyword>
<dbReference type="AlphaFoldDB" id="A0A560HDF0"/>
<comment type="catalytic activity">
    <reaction evidence="1">
        <text>ATP + protein L-histidine = ADP + protein N-phospho-L-histidine.</text>
        <dbReference type="EC" id="2.7.13.3"/>
    </reaction>
</comment>
<organism evidence="20 21">
    <name type="scientific">Nitrospirillum amazonense</name>
    <dbReference type="NCBI Taxonomy" id="28077"/>
    <lineage>
        <taxon>Bacteria</taxon>
        <taxon>Pseudomonadati</taxon>
        <taxon>Pseudomonadota</taxon>
        <taxon>Alphaproteobacteria</taxon>
        <taxon>Rhodospirillales</taxon>
        <taxon>Azospirillaceae</taxon>
        <taxon>Nitrospirillum</taxon>
    </lineage>
</organism>
<dbReference type="OrthoDB" id="7326651at2"/>
<evidence type="ECO:0000256" key="16">
    <source>
        <dbReference type="PROSITE-ProRule" id="PRU00169"/>
    </source>
</evidence>
<dbReference type="PRINTS" id="PR00344">
    <property type="entry name" value="BCTRLSENSOR"/>
</dbReference>
<keyword evidence="9 20" id="KW-0418">Kinase</keyword>
<dbReference type="FunFam" id="3.30.565.10:FF:000010">
    <property type="entry name" value="Sensor histidine kinase RcsC"/>
    <property type="match status" value="1"/>
</dbReference>
<dbReference type="InterPro" id="IPR011006">
    <property type="entry name" value="CheY-like_superfamily"/>
</dbReference>
<feature type="modified residue" description="4-aspartylphosphate" evidence="16">
    <location>
        <position position="721"/>
    </location>
</feature>
<dbReference type="SMART" id="SM00387">
    <property type="entry name" value="HATPase_c"/>
    <property type="match status" value="1"/>
</dbReference>
<comment type="subcellular location">
    <subcellularLocation>
        <location evidence="2">Cell membrane</location>
        <topology evidence="2">Multi-pass membrane protein</topology>
    </subcellularLocation>
</comment>
<evidence type="ECO:0000313" key="21">
    <source>
        <dbReference type="Proteomes" id="UP000315751"/>
    </source>
</evidence>
<dbReference type="EMBL" id="VITR01000003">
    <property type="protein sequence ID" value="TWB44423.1"/>
    <property type="molecule type" value="Genomic_DNA"/>
</dbReference>
<keyword evidence="10" id="KW-0067">ATP-binding</keyword>
<feature type="domain" description="Response regulatory" evidence="19">
    <location>
        <begin position="672"/>
        <end position="786"/>
    </location>
</feature>
<accession>A0A560HDF0</accession>
<dbReference type="InterPro" id="IPR001789">
    <property type="entry name" value="Sig_transdc_resp-reg_receiver"/>
</dbReference>
<dbReference type="CDD" id="cd16922">
    <property type="entry name" value="HATPase_EvgS-ArcB-TorS-like"/>
    <property type="match status" value="1"/>
</dbReference>
<dbReference type="Gene3D" id="3.40.50.2300">
    <property type="match status" value="2"/>
</dbReference>
<keyword evidence="7" id="KW-0812">Transmembrane</keyword>
<evidence type="ECO:0000256" key="10">
    <source>
        <dbReference type="ARBA" id="ARBA00022840"/>
    </source>
</evidence>
<evidence type="ECO:0000256" key="5">
    <source>
        <dbReference type="ARBA" id="ARBA00022553"/>
    </source>
</evidence>
<dbReference type="InterPro" id="IPR036890">
    <property type="entry name" value="HATPase_C_sf"/>
</dbReference>
<dbReference type="InterPro" id="IPR003661">
    <property type="entry name" value="HisK_dim/P_dom"/>
</dbReference>
<dbReference type="Gene3D" id="1.20.120.160">
    <property type="entry name" value="HPT domain"/>
    <property type="match status" value="1"/>
</dbReference>
<evidence type="ECO:0000256" key="3">
    <source>
        <dbReference type="ARBA" id="ARBA00012438"/>
    </source>
</evidence>
<proteinExistence type="predicted"/>
<dbReference type="SMART" id="SM00388">
    <property type="entry name" value="HisKA"/>
    <property type="match status" value="1"/>
</dbReference>
<dbReference type="PANTHER" id="PTHR45339:SF1">
    <property type="entry name" value="HYBRID SIGNAL TRANSDUCTION HISTIDINE KINASE J"/>
    <property type="match status" value="1"/>
</dbReference>
<dbReference type="Pfam" id="PF00512">
    <property type="entry name" value="HisKA"/>
    <property type="match status" value="1"/>
</dbReference>
<keyword evidence="4" id="KW-1003">Cell membrane</keyword>
<dbReference type="RefSeq" id="WP_145730230.1">
    <property type="nucleotide sequence ID" value="NZ_VITR01000003.1"/>
</dbReference>
<reference evidence="20 21" key="1">
    <citation type="submission" date="2019-06" db="EMBL/GenBank/DDBJ databases">
        <title>Genomic Encyclopedia of Type Strains, Phase IV (KMG-V): Genome sequencing to study the core and pangenomes of soil and plant-associated prokaryotes.</title>
        <authorList>
            <person name="Whitman W."/>
        </authorList>
    </citation>
    <scope>NUCLEOTIDE SEQUENCE [LARGE SCALE GENOMIC DNA]</scope>
    <source>
        <strain evidence="20 21">BR 11622</strain>
    </source>
</reference>
<keyword evidence="11" id="KW-1133">Transmembrane helix</keyword>
<dbReference type="Gene3D" id="3.30.565.10">
    <property type="entry name" value="Histidine kinase-like ATPase, C-terminal domain"/>
    <property type="match status" value="1"/>
</dbReference>
<keyword evidence="13" id="KW-0472">Membrane</keyword>
<evidence type="ECO:0000256" key="12">
    <source>
        <dbReference type="ARBA" id="ARBA00023012"/>
    </source>
</evidence>
<dbReference type="CDD" id="cd00082">
    <property type="entry name" value="HisKA"/>
    <property type="match status" value="1"/>
</dbReference>
<evidence type="ECO:0000256" key="14">
    <source>
        <dbReference type="ARBA" id="ARBA00064003"/>
    </source>
</evidence>
<evidence type="ECO:0000256" key="2">
    <source>
        <dbReference type="ARBA" id="ARBA00004651"/>
    </source>
</evidence>
<keyword evidence="5 16" id="KW-0597">Phosphoprotein</keyword>
<keyword evidence="21" id="KW-1185">Reference proteome</keyword>
<evidence type="ECO:0000256" key="8">
    <source>
        <dbReference type="ARBA" id="ARBA00022741"/>
    </source>
</evidence>
<feature type="region of interest" description="Disordered" evidence="17">
    <location>
        <begin position="1"/>
        <end position="22"/>
    </location>
</feature>
<feature type="domain" description="Histidine kinase" evidence="18">
    <location>
        <begin position="386"/>
        <end position="631"/>
    </location>
</feature>
<dbReference type="PROSITE" id="PS50109">
    <property type="entry name" value="HIS_KIN"/>
    <property type="match status" value="1"/>
</dbReference>
<dbReference type="Pfam" id="PF11849">
    <property type="entry name" value="DUF3369"/>
    <property type="match status" value="1"/>
</dbReference>
<feature type="domain" description="Response regulatory" evidence="19">
    <location>
        <begin position="30"/>
        <end position="149"/>
    </location>
</feature>
<evidence type="ECO:0000256" key="13">
    <source>
        <dbReference type="ARBA" id="ARBA00023136"/>
    </source>
</evidence>
<dbReference type="SUPFAM" id="SSF55874">
    <property type="entry name" value="ATPase domain of HSP90 chaperone/DNA topoisomerase II/histidine kinase"/>
    <property type="match status" value="1"/>
</dbReference>
<evidence type="ECO:0000256" key="4">
    <source>
        <dbReference type="ARBA" id="ARBA00022475"/>
    </source>
</evidence>
<dbReference type="GO" id="GO:0000155">
    <property type="term" value="F:phosphorelay sensor kinase activity"/>
    <property type="evidence" value="ECO:0007669"/>
    <property type="project" value="InterPro"/>
</dbReference>
<gene>
    <name evidence="20" type="ORF">FBZ90_103330</name>
</gene>
<dbReference type="FunFam" id="1.10.287.130:FF:000002">
    <property type="entry name" value="Two-component osmosensing histidine kinase"/>
    <property type="match status" value="1"/>
</dbReference>
<dbReference type="SUPFAM" id="SSF52172">
    <property type="entry name" value="CheY-like"/>
    <property type="match status" value="2"/>
</dbReference>
<sequence>MQGMDEEAIWRDEGEGATALQKPTNLPPWKILVVDDDAEVHALTRMVLNRLRFRDRRVEIVSAHSAADGFKILAEGTDIAVVLLDVVMETDDAGLVLARRIRRELGNEATRIILRTGQPGVAPEEQVIVDYDIDDYRPKADLSAARLTTTIITALRSYGHIVALEENKRGLERIIDSAATLFQIRSMRDFATGVLTQVGSFLSCGPQGVICVHAPEGQALSVLAASGIYAHLGGHAAAGMPGAASPGGVIASGAIPGAGLIERALNTQQSLFVDDISVLHIPSREVGRTVVLIKAQEPPSAMDRHLLELFATKIPAGFDNVSLLEGLEGDVARRTRDLKATNAMLTEKQERLERQAHDLAVLARDLDRARVQAQAASQSKSEFLANMSHEIRTPMNGVMGMVQLLLDTPLNEEQRGFAQAIRESAEALLGVIDDILDISKLEAGKVELEIVDFSLGGLLDGVATILAPRAREKGLAFKTGLVEGGEAADPHPGIANGNRDEGDRQVLVRGDPTRLRQILVNLIGNAIKFTLSGQVAASLVLTPVPRPGGGRPTLILRGEVKDTGIGINAEQASRLFESFSQADTSITRRFGGTGLGLAICRQLVQLMGGTIGVSSEPGVGSTFWFSVPLEPAEQPFQEGFTAPLPTRRPSPAVWGGSSAPPVPAQGRGVGRCVLLVEDNPVNQEVASLMLAKEGFEAVLVQDGVDALEAVRCRRFDLVLMDIQMPRMDGIEATRRMRAMGARMPIIAITANAMAGMREEYLAAGMDDYVAKPFDRGHFIGKVVHWACGQPAQQEAPVEPVASVPPLFGILAEDRLGELATMAARPDFIRIVSGFLALGKQRVETLAEAARNRDLKALRAESHDLMATAGTCGLIRLQDLAMALHEACVAADLDRAVAVAQSAVEFGRQDWELLRERFLSDAEDTPPPAP</sequence>
<evidence type="ECO:0000259" key="18">
    <source>
        <dbReference type="PROSITE" id="PS50109"/>
    </source>
</evidence>
<evidence type="ECO:0000259" key="19">
    <source>
        <dbReference type="PROSITE" id="PS50110"/>
    </source>
</evidence>
<dbReference type="InterPro" id="IPR004358">
    <property type="entry name" value="Sig_transdc_His_kin-like_C"/>
</dbReference>
<dbReference type="Proteomes" id="UP000315751">
    <property type="component" value="Unassembled WGS sequence"/>
</dbReference>
<dbReference type="GO" id="GO:0005886">
    <property type="term" value="C:plasma membrane"/>
    <property type="evidence" value="ECO:0007669"/>
    <property type="project" value="UniProtKB-SubCell"/>
</dbReference>
<evidence type="ECO:0000256" key="6">
    <source>
        <dbReference type="ARBA" id="ARBA00022679"/>
    </source>
</evidence>
<dbReference type="InterPro" id="IPR005467">
    <property type="entry name" value="His_kinase_dom"/>
</dbReference>
<evidence type="ECO:0000256" key="9">
    <source>
        <dbReference type="ARBA" id="ARBA00022777"/>
    </source>
</evidence>
<evidence type="ECO:0000256" key="15">
    <source>
        <dbReference type="ARBA" id="ARBA00068150"/>
    </source>
</evidence>
<dbReference type="SUPFAM" id="SSF47226">
    <property type="entry name" value="Histidine-containing phosphotransfer domain, HPT domain"/>
    <property type="match status" value="1"/>
</dbReference>
<comment type="subunit">
    <text evidence="14">At low DSF concentrations, interacts with RpfF.</text>
</comment>
<feature type="modified residue" description="4-aspartylphosphate" evidence="16">
    <location>
        <position position="85"/>
    </location>
</feature>
<evidence type="ECO:0000256" key="17">
    <source>
        <dbReference type="SAM" id="MobiDB-lite"/>
    </source>
</evidence>
<protein>
    <recommendedName>
        <fullName evidence="15">Sensory/regulatory protein RpfC</fullName>
        <ecNumber evidence="3">2.7.13.3</ecNumber>
    </recommendedName>
</protein>
<evidence type="ECO:0000256" key="7">
    <source>
        <dbReference type="ARBA" id="ARBA00022692"/>
    </source>
</evidence>
<evidence type="ECO:0000256" key="1">
    <source>
        <dbReference type="ARBA" id="ARBA00000085"/>
    </source>
</evidence>
<evidence type="ECO:0000256" key="11">
    <source>
        <dbReference type="ARBA" id="ARBA00022989"/>
    </source>
</evidence>
<dbReference type="SMART" id="SM00448">
    <property type="entry name" value="REC"/>
    <property type="match status" value="2"/>
</dbReference>
<dbReference type="InterPro" id="IPR036097">
    <property type="entry name" value="HisK_dim/P_sf"/>
</dbReference>
<dbReference type="GO" id="GO:0005524">
    <property type="term" value="F:ATP binding"/>
    <property type="evidence" value="ECO:0007669"/>
    <property type="project" value="UniProtKB-KW"/>
</dbReference>
<dbReference type="CDD" id="cd17546">
    <property type="entry name" value="REC_hyHK_CKI1_RcsC-like"/>
    <property type="match status" value="1"/>
</dbReference>
<dbReference type="Pfam" id="PF00072">
    <property type="entry name" value="Response_reg"/>
    <property type="match status" value="1"/>
</dbReference>
<dbReference type="PROSITE" id="PS50110">
    <property type="entry name" value="RESPONSE_REGULATORY"/>
    <property type="match status" value="2"/>
</dbReference>
<keyword evidence="6" id="KW-0808">Transferase</keyword>
<comment type="caution">
    <text evidence="20">The sequence shown here is derived from an EMBL/GenBank/DDBJ whole genome shotgun (WGS) entry which is preliminary data.</text>
</comment>
<dbReference type="InterPro" id="IPR003594">
    <property type="entry name" value="HATPase_dom"/>
</dbReference>
<dbReference type="InterPro" id="IPR021800">
    <property type="entry name" value="DUF3369"/>
</dbReference>
<dbReference type="InterPro" id="IPR036641">
    <property type="entry name" value="HPT_dom_sf"/>
</dbReference>